<keyword evidence="7 10" id="KW-0496">Mitochondrion</keyword>
<reference evidence="12" key="1">
    <citation type="journal article" date="2013" name="Nat. Biotechnol.">
        <title>Draft genome sequence of chickpea (Cicer arietinum) provides a resource for trait improvement.</title>
        <authorList>
            <person name="Varshney R.K."/>
            <person name="Song C."/>
            <person name="Saxena R.K."/>
            <person name="Azam S."/>
            <person name="Yu S."/>
            <person name="Sharpe A.G."/>
            <person name="Cannon S."/>
            <person name="Baek J."/>
            <person name="Rosen B.D."/>
            <person name="Tar'an B."/>
            <person name="Millan T."/>
            <person name="Zhang X."/>
            <person name="Ramsay L.D."/>
            <person name="Iwata A."/>
            <person name="Wang Y."/>
            <person name="Nelson W."/>
            <person name="Farmer A.D."/>
            <person name="Gaur P.M."/>
            <person name="Soderlund C."/>
            <person name="Penmetsa R.V."/>
            <person name="Xu C."/>
            <person name="Bharti A.K."/>
            <person name="He W."/>
            <person name="Winter P."/>
            <person name="Zhao S."/>
            <person name="Hane J.K."/>
            <person name="Carrasquilla-Garcia N."/>
            <person name="Condie J.A."/>
            <person name="Upadhyaya H.D."/>
            <person name="Luo M.C."/>
            <person name="Thudi M."/>
            <person name="Gowda C.L."/>
            <person name="Singh N.P."/>
            <person name="Lichtenzveig J."/>
            <person name="Gali K.K."/>
            <person name="Rubio J."/>
            <person name="Nadarajan N."/>
            <person name="Dolezel J."/>
            <person name="Bansal K.C."/>
            <person name="Xu X."/>
            <person name="Edwards D."/>
            <person name="Zhang G."/>
            <person name="Kahl G."/>
            <person name="Gil J."/>
            <person name="Singh K.B."/>
            <person name="Datta S.K."/>
            <person name="Jackson S.A."/>
            <person name="Wang J."/>
            <person name="Cook D.R."/>
        </authorList>
    </citation>
    <scope>NUCLEOTIDE SEQUENCE [LARGE SCALE GENOMIC DNA]</scope>
    <source>
        <strain evidence="12">cv. CDC Frontier</strain>
    </source>
</reference>
<evidence type="ECO:0000259" key="11">
    <source>
        <dbReference type="PROSITE" id="PS51684"/>
    </source>
</evidence>
<comment type="subunit">
    <text evidence="10">Monomer.</text>
</comment>
<dbReference type="GO" id="GO:0070901">
    <property type="term" value="P:mitochondrial tRNA methylation"/>
    <property type="evidence" value="ECO:0007669"/>
    <property type="project" value="UniProtKB-ARBA"/>
</dbReference>
<dbReference type="PANTHER" id="PTHR23245">
    <property type="entry name" value="TRNA METHYLTRANSFERASE"/>
    <property type="match status" value="1"/>
</dbReference>
<evidence type="ECO:0000256" key="7">
    <source>
        <dbReference type="ARBA" id="ARBA00023128"/>
    </source>
</evidence>
<evidence type="ECO:0000256" key="5">
    <source>
        <dbReference type="ARBA" id="ARBA00022691"/>
    </source>
</evidence>
<evidence type="ECO:0000256" key="2">
    <source>
        <dbReference type="ARBA" id="ARBA00022490"/>
    </source>
</evidence>
<dbReference type="InterPro" id="IPR030382">
    <property type="entry name" value="MeTrfase_TRM5/TYW2"/>
</dbReference>
<dbReference type="GO" id="GO:0052906">
    <property type="term" value="F:tRNA (guanine(37)-N1)-methyltransferase activity"/>
    <property type="evidence" value="ECO:0007669"/>
    <property type="project" value="UniProtKB-UniRule"/>
</dbReference>
<dbReference type="STRING" id="3827.A0A1S2XDH4"/>
<organism evidence="12 13">
    <name type="scientific">Cicer arietinum</name>
    <name type="common">Chickpea</name>
    <name type="synonym">Garbanzo</name>
    <dbReference type="NCBI Taxonomy" id="3827"/>
    <lineage>
        <taxon>Eukaryota</taxon>
        <taxon>Viridiplantae</taxon>
        <taxon>Streptophyta</taxon>
        <taxon>Embryophyta</taxon>
        <taxon>Tracheophyta</taxon>
        <taxon>Spermatophyta</taxon>
        <taxon>Magnoliopsida</taxon>
        <taxon>eudicotyledons</taxon>
        <taxon>Gunneridae</taxon>
        <taxon>Pentapetalae</taxon>
        <taxon>rosids</taxon>
        <taxon>fabids</taxon>
        <taxon>Fabales</taxon>
        <taxon>Fabaceae</taxon>
        <taxon>Papilionoideae</taxon>
        <taxon>50 kb inversion clade</taxon>
        <taxon>NPAAA clade</taxon>
        <taxon>Hologalegina</taxon>
        <taxon>IRL clade</taxon>
        <taxon>Cicereae</taxon>
        <taxon>Cicer</taxon>
    </lineage>
</organism>
<dbReference type="FunFam" id="3.30.300.110:FF:000001">
    <property type="entry name" value="tRNA (guanine(37)-N1)-methyltransferase"/>
    <property type="match status" value="1"/>
</dbReference>
<dbReference type="InterPro" id="IPR025792">
    <property type="entry name" value="tRNA_Gua_MeTrfase_euk"/>
</dbReference>
<dbReference type="RefSeq" id="XP_004487643.1">
    <property type="nucleotide sequence ID" value="XM_004487586.3"/>
</dbReference>
<dbReference type="PROSITE" id="PS51684">
    <property type="entry name" value="SAM_MT_TRM5_TYW2"/>
    <property type="match status" value="1"/>
</dbReference>
<dbReference type="Pfam" id="PF25133">
    <property type="entry name" value="TYW2_N_2"/>
    <property type="match status" value="1"/>
</dbReference>
<dbReference type="EC" id="2.1.1.228" evidence="10"/>
<keyword evidence="2 10" id="KW-0963">Cytoplasm</keyword>
<comment type="subcellular location">
    <subcellularLocation>
        <location evidence="10">Mitochondrion matrix</location>
    </subcellularLocation>
    <subcellularLocation>
        <location evidence="10">Nucleus</location>
    </subcellularLocation>
    <subcellularLocation>
        <location evidence="10">Cytoplasm</location>
    </subcellularLocation>
    <text evidence="10">Predominantly in the mitochondria and in the nucleus.</text>
</comment>
<proteinExistence type="inferred from homology"/>
<dbReference type="CDD" id="cd02440">
    <property type="entry name" value="AdoMet_MTases"/>
    <property type="match status" value="1"/>
</dbReference>
<comment type="similarity">
    <text evidence="1">Belongs to the class I-like SAM-binding methyltransferase superfamily. TRM5/TYW2 family.</text>
</comment>
<dbReference type="SUPFAM" id="SSF53335">
    <property type="entry name" value="S-adenosyl-L-methionine-dependent methyltransferases"/>
    <property type="match status" value="1"/>
</dbReference>
<keyword evidence="6 10" id="KW-0819">tRNA processing</keyword>
<evidence type="ECO:0000256" key="6">
    <source>
        <dbReference type="ARBA" id="ARBA00022694"/>
    </source>
</evidence>
<feature type="binding site" evidence="10">
    <location>
        <begin position="487"/>
        <end position="488"/>
    </location>
    <ligand>
        <name>S-adenosyl-L-methionine</name>
        <dbReference type="ChEBI" id="CHEBI:59789"/>
    </ligand>
</feature>
<dbReference type="Gene3D" id="3.30.300.110">
    <property type="entry name" value="Met-10+ protein-like domains"/>
    <property type="match status" value="1"/>
</dbReference>
<evidence type="ECO:0000256" key="8">
    <source>
        <dbReference type="ARBA" id="ARBA00023242"/>
    </source>
</evidence>
<evidence type="ECO:0000313" key="12">
    <source>
        <dbReference type="Proteomes" id="UP000087171"/>
    </source>
</evidence>
<keyword evidence="12" id="KW-1185">Reference proteome</keyword>
<evidence type="ECO:0000256" key="1">
    <source>
        <dbReference type="ARBA" id="ARBA00009775"/>
    </source>
</evidence>
<feature type="binding site" evidence="10">
    <location>
        <position position="538"/>
    </location>
    <ligand>
        <name>S-adenosyl-L-methionine</name>
        <dbReference type="ChEBI" id="CHEBI:59789"/>
    </ligand>
</feature>
<dbReference type="Proteomes" id="UP000087171">
    <property type="component" value="Chromosome Ca1"/>
</dbReference>
<dbReference type="GO" id="GO:0002939">
    <property type="term" value="P:tRNA N1-guanine methylation"/>
    <property type="evidence" value="ECO:0007669"/>
    <property type="project" value="TreeGrafter"/>
</dbReference>
<dbReference type="OrthoDB" id="408788at2759"/>
<dbReference type="FunFam" id="3.40.50.150:FF:000225">
    <property type="entry name" value="tRNA (guanine(37)-N1)-methyltransferase"/>
    <property type="match status" value="1"/>
</dbReference>
<evidence type="ECO:0000256" key="4">
    <source>
        <dbReference type="ARBA" id="ARBA00022679"/>
    </source>
</evidence>
<keyword evidence="8 10" id="KW-0539">Nucleus</keyword>
<dbReference type="GO" id="GO:0005634">
    <property type="term" value="C:nucleus"/>
    <property type="evidence" value="ECO:0007669"/>
    <property type="project" value="UniProtKB-SubCell"/>
</dbReference>
<dbReference type="GeneID" id="101495702"/>
<evidence type="ECO:0000313" key="13">
    <source>
        <dbReference type="RefSeq" id="XP_004487643.1"/>
    </source>
</evidence>
<keyword evidence="5 10" id="KW-0949">S-adenosyl-L-methionine</keyword>
<evidence type="ECO:0000256" key="10">
    <source>
        <dbReference type="HAMAP-Rule" id="MF_03152"/>
    </source>
</evidence>
<dbReference type="eggNOG" id="KOG2078">
    <property type="taxonomic scope" value="Eukaryota"/>
</dbReference>
<gene>
    <name evidence="13" type="primary">LOC101495702</name>
</gene>
<dbReference type="HAMAP" id="MF_03152">
    <property type="entry name" value="TRM5"/>
    <property type="match status" value="1"/>
</dbReference>
<evidence type="ECO:0000256" key="9">
    <source>
        <dbReference type="ARBA" id="ARBA00047783"/>
    </source>
</evidence>
<accession>A0A1S2XDH4</accession>
<dbReference type="KEGG" id="cam:101495702"/>
<reference evidence="13" key="2">
    <citation type="submission" date="2025-08" db="UniProtKB">
        <authorList>
            <consortium name="RefSeq"/>
        </authorList>
    </citation>
    <scope>IDENTIFICATION</scope>
    <source>
        <tissue evidence="13">Etiolated seedlings</tissue>
    </source>
</reference>
<dbReference type="AlphaFoldDB" id="A0A1S2XDH4"/>
<name>A0A1S2XDH4_CICAR</name>
<evidence type="ECO:0000256" key="3">
    <source>
        <dbReference type="ARBA" id="ARBA00022603"/>
    </source>
</evidence>
<keyword evidence="4 10" id="KW-0808">Transferase</keyword>
<feature type="domain" description="SAM-dependent methyltransferase TRM5/TYW2-type" evidence="11">
    <location>
        <begin position="359"/>
        <end position="621"/>
    </location>
</feature>
<comment type="catalytic activity">
    <reaction evidence="9 10">
        <text>guanosine(37) in tRNA + S-adenosyl-L-methionine = N(1)-methylguanosine(37) in tRNA + S-adenosyl-L-homocysteine + H(+)</text>
        <dbReference type="Rhea" id="RHEA:36899"/>
        <dbReference type="Rhea" id="RHEA-COMP:10145"/>
        <dbReference type="Rhea" id="RHEA-COMP:10147"/>
        <dbReference type="ChEBI" id="CHEBI:15378"/>
        <dbReference type="ChEBI" id="CHEBI:57856"/>
        <dbReference type="ChEBI" id="CHEBI:59789"/>
        <dbReference type="ChEBI" id="CHEBI:73542"/>
        <dbReference type="ChEBI" id="CHEBI:74269"/>
        <dbReference type="EC" id="2.1.1.228"/>
    </reaction>
</comment>
<feature type="binding site" evidence="10">
    <location>
        <begin position="515"/>
        <end position="516"/>
    </location>
    <ligand>
        <name>S-adenosyl-L-methionine</name>
        <dbReference type="ChEBI" id="CHEBI:59789"/>
    </ligand>
</feature>
<dbReference type="InterPro" id="IPR056743">
    <property type="entry name" value="TRM5-TYW2-like_MTfase"/>
</dbReference>
<comment type="similarity">
    <text evidence="10">Belongs to the TRM5 / TYW2 family.</text>
</comment>
<dbReference type="Gene3D" id="3.40.50.150">
    <property type="entry name" value="Vaccinia Virus protein VP39"/>
    <property type="match status" value="1"/>
</dbReference>
<keyword evidence="3 10" id="KW-0489">Methyltransferase</keyword>
<protein>
    <recommendedName>
        <fullName evidence="10">tRNA (guanine(37)-N1)-methyltransferase</fullName>
        <ecNumber evidence="10">2.1.1.228</ecNumber>
    </recommendedName>
    <alternativeName>
        <fullName evidence="10">M1G-methyltransferase</fullName>
    </alternativeName>
    <alternativeName>
        <fullName evidence="10">tRNA [GM37] methyltransferase</fullName>
    </alternativeName>
    <alternativeName>
        <fullName evidence="10">tRNA methyltransferase 5 homolog</fullName>
    </alternativeName>
</protein>
<dbReference type="Pfam" id="PF02475">
    <property type="entry name" value="TRM5-TYW2_MTfase"/>
    <property type="match status" value="1"/>
</dbReference>
<dbReference type="PANTHER" id="PTHR23245:SF43">
    <property type="entry name" value="TRNA (GUANINE(37)-N1)-METHYLTRANSFERASE 2"/>
    <property type="match status" value="1"/>
</dbReference>
<sequence length="632" mass="71062">MYSVHASHSKAAFSLAAKQSMMSNLFLKPQIHLLSFPSQLLFPHTLNKLNKPSILPFIPITTTFSTPHFSTTTTSLSYGPSLHKGTNPSQSQSQFPQNDVVLHEETFTRVFDLAALRVPSAECSALESRLRGHLLNWPRVRNIARVPGDDIDPNIAPLLGHQINGNSDEEEEGGKSLVSLQRRVNGKSEDDDGDDLTPVLYRDKLAKTFNSRGFVKFRNLAKISRPNRNKKKEKEGEGKFVEVEGNKRVGRTGFVVVEVVEEEQGGVDEGFRNLLGEEFGNGKWRGSTRLLLLDERYADGDVEALPEAIKAVLKEYAEKSTTLTFELVRCKLTLFYDYWQMNEILEALLPEGVIVPSAFETVGHIAHLNLKEEHLPYKKLIAKVVLDKNKPKIKTVVNKIDSIHNEYRTMQLEVLAGNHSLVTTLVENGLRFHFDLATVYWSSRLATERQRLLSGFTQKDVVCDVFSGVGPLAISAAKIVKCVFANDLNPYAVEYLERNSVLNKLERKVKIFNMDGRRFIKAMFASNKAHSITQVVMNLPNEAAEFLDAFRGIYKDIPKNGEFTFPTIHVYGFSKAEDPEFDFHERIRIALLEVAVNVDMRRVRPVAPGKWMLCASFVLPKSVAFANTAVDA</sequence>
<comment type="function">
    <text evidence="10">Specifically methylates the N1 position of guanosine-37 in various cytoplasmic and mitochondrial tRNAs. Methylation is not dependent on the nature of the nucleoside 5' of the target nucleoside. This is the first step in the biosynthesis of wybutosine (yW), a modified base adjacent to the anticodon of tRNAs and required for accurate decoding.</text>
</comment>
<dbReference type="InterPro" id="IPR029063">
    <property type="entry name" value="SAM-dependent_MTases_sf"/>
</dbReference>
<dbReference type="PaxDb" id="3827-XP_004487643.1"/>
<dbReference type="InterPro" id="IPR056744">
    <property type="entry name" value="TRM5/TYW2-like_N"/>
</dbReference>
<feature type="binding site" evidence="10">
    <location>
        <position position="449"/>
    </location>
    <ligand>
        <name>S-adenosyl-L-methionine</name>
        <dbReference type="ChEBI" id="CHEBI:59789"/>
    </ligand>
</feature>
<dbReference type="GO" id="GO:0005759">
    <property type="term" value="C:mitochondrial matrix"/>
    <property type="evidence" value="ECO:0007669"/>
    <property type="project" value="UniProtKB-SubCell"/>
</dbReference>